<keyword evidence="4 6" id="KW-0472">Membrane</keyword>
<accession>A0A8A3P984</accession>
<feature type="domain" description="Rhodopsin" evidence="7">
    <location>
        <begin position="217"/>
        <end position="285"/>
    </location>
</feature>
<evidence type="ECO:0000256" key="2">
    <source>
        <dbReference type="ARBA" id="ARBA00022692"/>
    </source>
</evidence>
<sequence>MEAPPTVDLSANRGPTVERLTIAMMVLITLAIILRFWSRTVATNSAGGRNKHFWWDDWLALVAVPFALAELSLALVWVHDDGLGRHVEAITTPQLLAGLKLLFAGQILQNCSLAAARLSVLFFYLRVSAGSDHLRMIHAITVVMPCSKELVAISPRPLSETLHLVVLVCNSQCSGGFGDPIDPNAYIMEIATQVVETIWHLVHLCKRLLVSLTTVESISQLASVNLSISVLATAIGRVVSLHLSGNGLQLDPTYESIPTLYWFIIEPALAIFSICLPSIFSLFKRGVNFGPKSLFSLKSNAESWIARRSSRSIPRFGGKKNASSVNSQFERLSDAVPEGNNQEYIAMVGRGSQNGSSSLNEDVNQFIQVRTKYDVSKSEIPTHISRA</sequence>
<evidence type="ECO:0000313" key="9">
    <source>
        <dbReference type="Proteomes" id="UP000672032"/>
    </source>
</evidence>
<feature type="transmembrane region" description="Helical" evidence="6">
    <location>
        <begin position="107"/>
        <end position="127"/>
    </location>
</feature>
<proteinExistence type="inferred from homology"/>
<evidence type="ECO:0000256" key="4">
    <source>
        <dbReference type="ARBA" id="ARBA00023136"/>
    </source>
</evidence>
<gene>
    <name evidence="8" type="ORF">DSL72_000013</name>
</gene>
<feature type="transmembrane region" description="Helical" evidence="6">
    <location>
        <begin position="58"/>
        <end position="78"/>
    </location>
</feature>
<dbReference type="OrthoDB" id="10017208at2759"/>
<reference evidence="8" key="1">
    <citation type="submission" date="2020-10" db="EMBL/GenBank/DDBJ databases">
        <title>Genome Sequence of Monilinia vaccinii-corymbosi Sheds Light on Mummy Berry Disease Infection of Blueberry and Mating Type.</title>
        <authorList>
            <person name="Yow A.G."/>
            <person name="Zhang Y."/>
            <person name="Bansal K."/>
            <person name="Eacker S.M."/>
            <person name="Sullivan S."/>
            <person name="Liachko I."/>
            <person name="Cubeta M.A."/>
            <person name="Rollins J.A."/>
            <person name="Ashrafi H."/>
        </authorList>
    </citation>
    <scope>NUCLEOTIDE SEQUENCE</scope>
    <source>
        <strain evidence="8">RL-1</strain>
    </source>
</reference>
<protein>
    <recommendedName>
        <fullName evidence="7">Rhodopsin domain-containing protein</fullName>
    </recommendedName>
</protein>
<dbReference type="AlphaFoldDB" id="A0A8A3P984"/>
<dbReference type="EMBL" id="CP063406">
    <property type="protein sequence ID" value="QSZ30459.1"/>
    <property type="molecule type" value="Genomic_DNA"/>
</dbReference>
<evidence type="ECO:0000259" key="7">
    <source>
        <dbReference type="Pfam" id="PF20684"/>
    </source>
</evidence>
<keyword evidence="2 6" id="KW-0812">Transmembrane</keyword>
<keyword evidence="3 6" id="KW-1133">Transmembrane helix</keyword>
<evidence type="ECO:0000256" key="3">
    <source>
        <dbReference type="ARBA" id="ARBA00022989"/>
    </source>
</evidence>
<dbReference type="Proteomes" id="UP000672032">
    <property type="component" value="Chromosome 2"/>
</dbReference>
<dbReference type="GO" id="GO:0016020">
    <property type="term" value="C:membrane"/>
    <property type="evidence" value="ECO:0007669"/>
    <property type="project" value="UniProtKB-SubCell"/>
</dbReference>
<comment type="similarity">
    <text evidence="5">Belongs to the SAT4 family.</text>
</comment>
<feature type="transmembrane region" description="Helical" evidence="6">
    <location>
        <begin position="260"/>
        <end position="283"/>
    </location>
</feature>
<dbReference type="InterPro" id="IPR049326">
    <property type="entry name" value="Rhodopsin_dom_fungi"/>
</dbReference>
<evidence type="ECO:0000256" key="6">
    <source>
        <dbReference type="SAM" id="Phobius"/>
    </source>
</evidence>
<keyword evidence="9" id="KW-1185">Reference proteome</keyword>
<evidence type="ECO:0000256" key="1">
    <source>
        <dbReference type="ARBA" id="ARBA00004141"/>
    </source>
</evidence>
<feature type="domain" description="Rhodopsin" evidence="7">
    <location>
        <begin position="35"/>
        <end position="144"/>
    </location>
</feature>
<evidence type="ECO:0000313" key="8">
    <source>
        <dbReference type="EMBL" id="QSZ30459.1"/>
    </source>
</evidence>
<comment type="subcellular location">
    <subcellularLocation>
        <location evidence="1">Membrane</location>
        <topology evidence="1">Multi-pass membrane protein</topology>
    </subcellularLocation>
</comment>
<dbReference type="PANTHER" id="PTHR33048:SF146">
    <property type="entry name" value="INTEGRAL MEMBRANE PROTEIN"/>
    <property type="match status" value="1"/>
</dbReference>
<evidence type="ECO:0000256" key="5">
    <source>
        <dbReference type="ARBA" id="ARBA00038359"/>
    </source>
</evidence>
<name>A0A8A3P984_9HELO</name>
<dbReference type="PANTHER" id="PTHR33048">
    <property type="entry name" value="PTH11-LIKE INTEGRAL MEMBRANE PROTEIN (AFU_ORTHOLOGUE AFUA_5G11245)"/>
    <property type="match status" value="1"/>
</dbReference>
<feature type="transmembrane region" description="Helical" evidence="6">
    <location>
        <begin position="20"/>
        <end position="37"/>
    </location>
</feature>
<dbReference type="InterPro" id="IPR052337">
    <property type="entry name" value="SAT4-like"/>
</dbReference>
<dbReference type="Pfam" id="PF20684">
    <property type="entry name" value="Fung_rhodopsin"/>
    <property type="match status" value="2"/>
</dbReference>
<feature type="transmembrane region" description="Helical" evidence="6">
    <location>
        <begin position="221"/>
        <end position="240"/>
    </location>
</feature>
<organism evidence="8 9">
    <name type="scientific">Monilinia vaccinii-corymbosi</name>
    <dbReference type="NCBI Taxonomy" id="61207"/>
    <lineage>
        <taxon>Eukaryota</taxon>
        <taxon>Fungi</taxon>
        <taxon>Dikarya</taxon>
        <taxon>Ascomycota</taxon>
        <taxon>Pezizomycotina</taxon>
        <taxon>Leotiomycetes</taxon>
        <taxon>Helotiales</taxon>
        <taxon>Sclerotiniaceae</taxon>
        <taxon>Monilinia</taxon>
    </lineage>
</organism>